<dbReference type="Proteomes" id="UP001239111">
    <property type="component" value="Chromosome 3"/>
</dbReference>
<proteinExistence type="predicted"/>
<evidence type="ECO:0000313" key="2">
    <source>
        <dbReference type="Proteomes" id="UP001239111"/>
    </source>
</evidence>
<reference evidence="1" key="1">
    <citation type="submission" date="2023-04" db="EMBL/GenBank/DDBJ databases">
        <title>A chromosome-level genome assembly of the parasitoid wasp Eretmocerus hayati.</title>
        <authorList>
            <person name="Zhong Y."/>
            <person name="Liu S."/>
            <person name="Liu Y."/>
        </authorList>
    </citation>
    <scope>NUCLEOTIDE SEQUENCE</scope>
    <source>
        <strain evidence="1">ZJU_SS_LIU_2023</strain>
    </source>
</reference>
<evidence type="ECO:0000313" key="1">
    <source>
        <dbReference type="EMBL" id="KAJ8669694.1"/>
    </source>
</evidence>
<name>A0ACC2NH76_9HYME</name>
<accession>A0ACC2NH76</accession>
<organism evidence="1 2">
    <name type="scientific">Eretmocerus hayati</name>
    <dbReference type="NCBI Taxonomy" id="131215"/>
    <lineage>
        <taxon>Eukaryota</taxon>
        <taxon>Metazoa</taxon>
        <taxon>Ecdysozoa</taxon>
        <taxon>Arthropoda</taxon>
        <taxon>Hexapoda</taxon>
        <taxon>Insecta</taxon>
        <taxon>Pterygota</taxon>
        <taxon>Neoptera</taxon>
        <taxon>Endopterygota</taxon>
        <taxon>Hymenoptera</taxon>
        <taxon>Apocrita</taxon>
        <taxon>Proctotrupomorpha</taxon>
        <taxon>Chalcidoidea</taxon>
        <taxon>Aphelinidae</taxon>
        <taxon>Aphelininae</taxon>
        <taxon>Eretmocerus</taxon>
    </lineage>
</organism>
<protein>
    <submittedName>
        <fullName evidence="1">Uncharacterized protein</fullName>
    </submittedName>
</protein>
<keyword evidence="2" id="KW-1185">Reference proteome</keyword>
<sequence length="458" mass="52426">MCKIYHLLAKYKPFIVSAYCGGSKPPSAEVYLEGFVKELDELCEDGVIIDGEKYEVKIKCFICNRPARSFVKCCTNHGGYYACERCCVEGLHHNDRMVYPVRDCEKRTDASFTMLQNIGQHNSISPLTKLKKTYEFGVALHIRLFDFMHLGFLRITKGLLKDQWFSGNSNICRENQLKFSLRLEFRLILLQVGPFVFKNVLPEDEYNRYLLLHVASRIICSKDLYKKYGPHAQVYFARFALLGEVIYGLEFVSLSVHSLTHLVEDTQNMDCPASEIDAFLSEYKMRFVKKHIRSGYKPLIQLCKKVERLGIPKRKDGSVFKVADSISLSLTPTSDQVLLLGTRLKLLGPAYEYPTSSIHLGIYRVTCYSICEVVEGSANPLWTNPIIIVPNSPSYITPKPDGQYVRYLGPPWDTDKLSLIMSFVRDRPHSPPPPNWLATKCVIKSMACRCPPYYQEKM</sequence>
<comment type="caution">
    <text evidence="1">The sequence shown here is derived from an EMBL/GenBank/DDBJ whole genome shotgun (WGS) entry which is preliminary data.</text>
</comment>
<dbReference type="EMBL" id="CM056743">
    <property type="protein sequence ID" value="KAJ8669694.1"/>
    <property type="molecule type" value="Genomic_DNA"/>
</dbReference>
<gene>
    <name evidence="1" type="ORF">QAD02_000953</name>
</gene>